<evidence type="ECO:0000256" key="1">
    <source>
        <dbReference type="ARBA" id="ARBA00023125"/>
    </source>
</evidence>
<dbReference type="InterPro" id="IPR050624">
    <property type="entry name" value="HTH-type_Tx_Regulator"/>
</dbReference>
<keyword evidence="1 2" id="KW-0238">DNA-binding</keyword>
<dbReference type="Pfam" id="PF00440">
    <property type="entry name" value="TetR_N"/>
    <property type="match status" value="1"/>
</dbReference>
<keyword evidence="5" id="KW-1185">Reference proteome</keyword>
<feature type="domain" description="HTH tetR-type" evidence="3">
    <location>
        <begin position="2"/>
        <end position="62"/>
    </location>
</feature>
<dbReference type="Gene3D" id="1.10.357.10">
    <property type="entry name" value="Tetracycline Repressor, domain 2"/>
    <property type="match status" value="1"/>
</dbReference>
<comment type="caution">
    <text evidence="4">The sequence shown here is derived from an EMBL/GenBank/DDBJ whole genome shotgun (WGS) entry which is preliminary data.</text>
</comment>
<accession>A0ABP5FHZ5</accession>
<dbReference type="SUPFAM" id="SSF46689">
    <property type="entry name" value="Homeodomain-like"/>
    <property type="match status" value="1"/>
</dbReference>
<dbReference type="InterPro" id="IPR001647">
    <property type="entry name" value="HTH_TetR"/>
</dbReference>
<name>A0ABP5FHZ5_9MICC</name>
<evidence type="ECO:0000259" key="3">
    <source>
        <dbReference type="PROSITE" id="PS50977"/>
    </source>
</evidence>
<dbReference type="PRINTS" id="PR00455">
    <property type="entry name" value="HTHTETR"/>
</dbReference>
<organism evidence="4 5">
    <name type="scientific">Yaniella flava</name>
    <dbReference type="NCBI Taxonomy" id="287930"/>
    <lineage>
        <taxon>Bacteria</taxon>
        <taxon>Bacillati</taxon>
        <taxon>Actinomycetota</taxon>
        <taxon>Actinomycetes</taxon>
        <taxon>Micrococcales</taxon>
        <taxon>Micrococcaceae</taxon>
        <taxon>Yaniella</taxon>
    </lineage>
</organism>
<dbReference type="InterPro" id="IPR023772">
    <property type="entry name" value="DNA-bd_HTH_TetR-type_CS"/>
</dbReference>
<gene>
    <name evidence="4" type="ORF">GCM10009720_00060</name>
</gene>
<protein>
    <recommendedName>
        <fullName evidence="3">HTH tetR-type domain-containing protein</fullName>
    </recommendedName>
</protein>
<evidence type="ECO:0000256" key="2">
    <source>
        <dbReference type="PROSITE-ProRule" id="PRU00335"/>
    </source>
</evidence>
<proteinExistence type="predicted"/>
<evidence type="ECO:0000313" key="4">
    <source>
        <dbReference type="EMBL" id="GAA2024288.1"/>
    </source>
</evidence>
<dbReference type="RefSeq" id="WP_343955391.1">
    <property type="nucleotide sequence ID" value="NZ_BAAAMN010000001.1"/>
</dbReference>
<dbReference type="PANTHER" id="PTHR43479">
    <property type="entry name" value="ACREF/ENVCD OPERON REPRESSOR-RELATED"/>
    <property type="match status" value="1"/>
</dbReference>
<dbReference type="PANTHER" id="PTHR43479:SF22">
    <property type="entry name" value="TRANSCRIPTIONAL REGULATOR, TETR FAMILY"/>
    <property type="match status" value="1"/>
</dbReference>
<reference evidence="5" key="1">
    <citation type="journal article" date="2019" name="Int. J. Syst. Evol. Microbiol.">
        <title>The Global Catalogue of Microorganisms (GCM) 10K type strain sequencing project: providing services to taxonomists for standard genome sequencing and annotation.</title>
        <authorList>
            <consortium name="The Broad Institute Genomics Platform"/>
            <consortium name="The Broad Institute Genome Sequencing Center for Infectious Disease"/>
            <person name="Wu L."/>
            <person name="Ma J."/>
        </authorList>
    </citation>
    <scope>NUCLEOTIDE SEQUENCE [LARGE SCALE GENOMIC DNA]</scope>
    <source>
        <strain evidence="5">JCM 13595</strain>
    </source>
</reference>
<dbReference type="EMBL" id="BAAAMN010000001">
    <property type="protein sequence ID" value="GAA2024288.1"/>
    <property type="molecule type" value="Genomic_DNA"/>
</dbReference>
<evidence type="ECO:0000313" key="5">
    <source>
        <dbReference type="Proteomes" id="UP001501461"/>
    </source>
</evidence>
<dbReference type="InterPro" id="IPR009057">
    <property type="entry name" value="Homeodomain-like_sf"/>
</dbReference>
<sequence>MADRKQDVFDAAAQLFQTNGINATTIEDITKAAGIAKGAFYKHFDSKDQLILELVQHFYDDVLATAARQVTAHPDSPLDTLRNTIATELEVATDYQNFLHAVALDFPPNSSGLVPDTIETLQHQLYVWHKHILLDAFGTRIDPYLEDLVIVLEGTISHYLMRIFWRGAAPPGNRIAGFITQSLHAIVTGDEDLTPAFSSDWQDKPNDGAPLESMARELTVVRATMQRRTECAPTSSDDLAAIDLVLEELQDHPPRQFLVDALLAQLSVREYLTDSLQSTRTSWNNWKGTPQ</sequence>
<dbReference type="PROSITE" id="PS50977">
    <property type="entry name" value="HTH_TETR_2"/>
    <property type="match status" value="1"/>
</dbReference>
<dbReference type="Proteomes" id="UP001501461">
    <property type="component" value="Unassembled WGS sequence"/>
</dbReference>
<dbReference type="PROSITE" id="PS01081">
    <property type="entry name" value="HTH_TETR_1"/>
    <property type="match status" value="1"/>
</dbReference>
<feature type="DNA-binding region" description="H-T-H motif" evidence="2">
    <location>
        <begin position="25"/>
        <end position="44"/>
    </location>
</feature>